<dbReference type="AlphaFoldDB" id="A0A0H5RD87"/>
<protein>
    <submittedName>
        <fullName evidence="1">Uncharacterized protein</fullName>
    </submittedName>
</protein>
<reference evidence="1" key="1">
    <citation type="submission" date="2015-04" db="EMBL/GenBank/DDBJ databases">
        <title>The genome sequence of the plant pathogenic Rhizarian Plasmodiophora brassicae reveals insights in its biotrophic life cycle and the origin of chitin synthesis.</title>
        <authorList>
            <person name="Schwelm A."/>
            <person name="Fogelqvist J."/>
            <person name="Knaust A."/>
            <person name="Julke S."/>
            <person name="Lilja T."/>
            <person name="Dhandapani V."/>
            <person name="Bonilla-Rosso G."/>
            <person name="Karlsson M."/>
            <person name="Shevchenko A."/>
            <person name="Choi S.R."/>
            <person name="Kim H.G."/>
            <person name="Park J.Y."/>
            <person name="Lim Y.P."/>
            <person name="Ludwig-Muller J."/>
            <person name="Dixelius C."/>
        </authorList>
    </citation>
    <scope>NUCLEOTIDE SEQUENCE</scope>
    <source>
        <tissue evidence="1">Potato root galls</tissue>
    </source>
</reference>
<proteinExistence type="predicted"/>
<name>A0A0H5RD87_9EUKA</name>
<dbReference type="EMBL" id="HACM01011269">
    <property type="protein sequence ID" value="CRZ11711.1"/>
    <property type="molecule type" value="Transcribed_RNA"/>
</dbReference>
<organism evidence="1">
    <name type="scientific">Spongospora subterranea</name>
    <dbReference type="NCBI Taxonomy" id="70186"/>
    <lineage>
        <taxon>Eukaryota</taxon>
        <taxon>Sar</taxon>
        <taxon>Rhizaria</taxon>
        <taxon>Endomyxa</taxon>
        <taxon>Phytomyxea</taxon>
        <taxon>Plasmodiophorida</taxon>
        <taxon>Plasmodiophoridae</taxon>
        <taxon>Spongospora</taxon>
    </lineage>
</organism>
<accession>A0A0H5RD87</accession>
<evidence type="ECO:0000313" key="1">
    <source>
        <dbReference type="EMBL" id="CRZ11711.1"/>
    </source>
</evidence>
<sequence>MSAVYTPNVIFEDIRCRHGSCRISLPMLFKSLIEQRSLKSTLTAEKLFVLLEHLRRRNNPSLTANCINLRPTWPNYMFQVIYIVINHEKEIADNASFTYKRCVSIRILQHLEN</sequence>